<reference evidence="1 4" key="3">
    <citation type="submission" date="2021-03" db="EMBL/GenBank/DDBJ databases">
        <title>Staphylococci and Mammaliicocci in bats.</title>
        <authorList>
            <person name="Fountain K."/>
        </authorList>
    </citation>
    <scope>NUCLEOTIDE SEQUENCE [LARGE SCALE GENOMIC DNA]</scope>
    <source>
        <strain evidence="1 4">18_1_E_SW</strain>
    </source>
</reference>
<dbReference type="RefSeq" id="WP_107643873.1">
    <property type="nucleotide sequence ID" value="NZ_CABIWM010000003.1"/>
</dbReference>
<evidence type="ECO:0000313" key="2">
    <source>
        <dbReference type="EMBL" id="PTK60852.1"/>
    </source>
</evidence>
<evidence type="ECO:0000313" key="4">
    <source>
        <dbReference type="Proteomes" id="UP000664081"/>
    </source>
</evidence>
<gene>
    <name evidence="2" type="ORF">BUZ61_00770</name>
    <name evidence="1" type="ORF">J3T88_09095</name>
</gene>
<evidence type="ECO:0000313" key="1">
    <source>
        <dbReference type="EMBL" id="MBO1227455.1"/>
    </source>
</evidence>
<keyword evidence="4" id="KW-1185">Reference proteome</keyword>
<organism evidence="2 3">
    <name type="scientific">Staphylococcus nepalensis</name>
    <dbReference type="NCBI Taxonomy" id="214473"/>
    <lineage>
        <taxon>Bacteria</taxon>
        <taxon>Bacillati</taxon>
        <taxon>Bacillota</taxon>
        <taxon>Bacilli</taxon>
        <taxon>Bacillales</taxon>
        <taxon>Staphylococcaceae</taxon>
        <taxon>Staphylococcus</taxon>
    </lineage>
</organism>
<dbReference type="Proteomes" id="UP000240400">
    <property type="component" value="Unassembled WGS sequence"/>
</dbReference>
<reference evidence="2 3" key="1">
    <citation type="journal article" date="2016" name="Front. Microbiol.">
        <title>Comprehensive Phylogenetic Analysis of Bovine Non-aureus Staphylococci Species Based on Whole-Genome Sequencing.</title>
        <authorList>
            <person name="Naushad S."/>
            <person name="Barkema H.W."/>
            <person name="Luby C."/>
            <person name="Condas L.A."/>
            <person name="Nobrega D.B."/>
            <person name="Carson D.A."/>
            <person name="De Buck J."/>
        </authorList>
    </citation>
    <scope>NUCLEOTIDE SEQUENCE [LARGE SCALE GENOMIC DNA]</scope>
    <source>
        <strain evidence="2 3">SNUC 4337</strain>
    </source>
</reference>
<dbReference type="EMBL" id="PZHR01000002">
    <property type="protein sequence ID" value="PTK60852.1"/>
    <property type="molecule type" value="Genomic_DNA"/>
</dbReference>
<dbReference type="EMBL" id="JAFNLT010000007">
    <property type="protein sequence ID" value="MBO1227455.1"/>
    <property type="molecule type" value="Genomic_DNA"/>
</dbReference>
<dbReference type="AlphaFoldDB" id="A0A2T4SE61"/>
<comment type="caution">
    <text evidence="2">The sequence shown here is derived from an EMBL/GenBank/DDBJ whole genome shotgun (WGS) entry which is preliminary data.</text>
</comment>
<name>A0A2T4SE61_9STAP</name>
<sequence>MSVIINVVIFLAIFSYAGYTLCHFFKKSKDGKCSSCGSKNRCSTEKKIL</sequence>
<dbReference type="Pfam" id="PF12669">
    <property type="entry name" value="FeoB_associated"/>
    <property type="match status" value="1"/>
</dbReference>
<evidence type="ECO:0000313" key="3">
    <source>
        <dbReference type="Proteomes" id="UP000240400"/>
    </source>
</evidence>
<dbReference type="Proteomes" id="UP000664081">
    <property type="component" value="Unassembled WGS sequence"/>
</dbReference>
<proteinExistence type="predicted"/>
<reference evidence="2" key="2">
    <citation type="submission" date="2018-03" db="EMBL/GenBank/DDBJ databases">
        <authorList>
            <person name="Keele B.F."/>
        </authorList>
    </citation>
    <scope>NUCLEOTIDE SEQUENCE</scope>
    <source>
        <strain evidence="2">SNUC 4337</strain>
    </source>
</reference>
<accession>A0A2T4SE61</accession>
<protein>
    <submittedName>
        <fullName evidence="2">FeoB-associated Cys-rich membrane protein</fullName>
    </submittedName>
</protein>